<evidence type="ECO:0000313" key="1">
    <source>
        <dbReference type="EMBL" id="ETY73713.1"/>
    </source>
</evidence>
<dbReference type="PATRIC" id="fig|1400520.3.peg.2131"/>
<dbReference type="HOGENOM" id="CLU_2423287_0_0_9"/>
<proteinExistence type="predicted"/>
<comment type="caution">
    <text evidence="1">The sequence shown here is derived from an EMBL/GenBank/DDBJ whole genome shotgun (WGS) entry which is preliminary data.</text>
</comment>
<protein>
    <submittedName>
        <fullName evidence="1">Uncharacterized protein</fullName>
    </submittedName>
</protein>
<name>W6T7A2_9LACO</name>
<dbReference type="EMBL" id="AWWK01000052">
    <property type="protein sequence ID" value="ETY73713.1"/>
    <property type="molecule type" value="Genomic_DNA"/>
</dbReference>
<dbReference type="eggNOG" id="ENOG5030A82">
    <property type="taxonomic scope" value="Bacteria"/>
</dbReference>
<accession>W6T7A2</accession>
<organism evidence="1 2">
    <name type="scientific">Lactiplantibacillus fabifermentans T30PCM01</name>
    <dbReference type="NCBI Taxonomy" id="1400520"/>
    <lineage>
        <taxon>Bacteria</taxon>
        <taxon>Bacillati</taxon>
        <taxon>Bacillota</taxon>
        <taxon>Bacilli</taxon>
        <taxon>Lactobacillales</taxon>
        <taxon>Lactobacillaceae</taxon>
        <taxon>Lactiplantibacillus</taxon>
    </lineage>
</organism>
<dbReference type="Proteomes" id="UP000019247">
    <property type="component" value="Unassembled WGS sequence"/>
</dbReference>
<dbReference type="AlphaFoldDB" id="W6T7A2"/>
<dbReference type="OrthoDB" id="71707at2"/>
<reference evidence="1 2" key="1">
    <citation type="journal article" date="2014" name="Genome Announc.">
        <title>Genome Sequence of Lactobacillus fabifermentans Strain T30PCM01, Isolated from Fermenting Grape Marc.</title>
        <authorList>
            <person name="Treu L."/>
            <person name="Vendramin V."/>
            <person name="Bovo B."/>
            <person name="Giacomini A."/>
            <person name="Corich V."/>
            <person name="Campanaro S."/>
        </authorList>
    </citation>
    <scope>NUCLEOTIDE SEQUENCE [LARGE SCALE GENOMIC DNA]</scope>
    <source>
        <strain evidence="1 2">T30PCM01</strain>
    </source>
</reference>
<dbReference type="RefSeq" id="WP_024623851.1">
    <property type="nucleotide sequence ID" value="NZ_KK036503.1"/>
</dbReference>
<evidence type="ECO:0000313" key="2">
    <source>
        <dbReference type="Proteomes" id="UP000019247"/>
    </source>
</evidence>
<sequence length="89" mass="10092">MLVSVQRQGNTNIFPIPKDIQVPVDAKYHVYQDTDGCIVYVPIKKDHYDIWADSTLNGLDFEALRQQELADLGYDPRKITPVGSEKTKA</sequence>
<gene>
    <name evidence="1" type="ORF">LFAB_10945</name>
</gene>